<accession>A0ABT2J7Q0</accession>
<sequence>MSDKSLTVAMTEATAGWYYALCDGLHLDDRKFQLAQGNGIPFGTTSDYLWSVMDTIPPYSATNVWGGSRDMFSSGYGDVLQSLQDPPDSEFQQALGDNYDAWQQYLGSYTWGPNDTYESVFRQWAQRYYPPNQVDELVGELDQDTPITSARAMWAKVGTSGTKAYVPSYDMIADNMKTAPGATVKFTNAQSTKTFSETWAKGQAEMWYDIFGGEGSASYKHTSEHAFNGSIDIEMDVAHALSVDVIPLYEKNDDPELAKFTPWYDGAVLSQAYRNQSNQDEIWNTRGETDWDDAFGPKGFMRYVTTGIVIVDGVNMTMTVKAEFDDQDQTNIEGQYATGVWPFFYSEGDAGSKYKLNHVDSAGFSMTFTSLEGNYLILGANVEDAATALGS</sequence>
<reference evidence="1 2" key="1">
    <citation type="submission" date="2021-02" db="EMBL/GenBank/DDBJ databases">
        <title>Actinophytocola xerophila sp. nov., isolated from soil of cotton cropping field.</title>
        <authorList>
            <person name="Huang R."/>
            <person name="Chen X."/>
            <person name="Ge X."/>
            <person name="Liu W."/>
        </authorList>
    </citation>
    <scope>NUCLEOTIDE SEQUENCE [LARGE SCALE GENOMIC DNA]</scope>
    <source>
        <strain evidence="1 2">S1-96</strain>
    </source>
</reference>
<dbReference type="EMBL" id="JAFFZE010000010">
    <property type="protein sequence ID" value="MCT2583875.1"/>
    <property type="molecule type" value="Genomic_DNA"/>
</dbReference>
<proteinExistence type="predicted"/>
<evidence type="ECO:0000313" key="1">
    <source>
        <dbReference type="EMBL" id="MCT2583875.1"/>
    </source>
</evidence>
<keyword evidence="2" id="KW-1185">Reference proteome</keyword>
<gene>
    <name evidence="1" type="ORF">JT362_12165</name>
</gene>
<dbReference type="Proteomes" id="UP001156441">
    <property type="component" value="Unassembled WGS sequence"/>
</dbReference>
<comment type="caution">
    <text evidence="1">The sequence shown here is derived from an EMBL/GenBank/DDBJ whole genome shotgun (WGS) entry which is preliminary data.</text>
</comment>
<evidence type="ECO:0000313" key="2">
    <source>
        <dbReference type="Proteomes" id="UP001156441"/>
    </source>
</evidence>
<dbReference type="RefSeq" id="WP_260191254.1">
    <property type="nucleotide sequence ID" value="NZ_JAFFZE010000010.1"/>
</dbReference>
<organism evidence="1 2">
    <name type="scientific">Actinophytocola gossypii</name>
    <dbReference type="NCBI Taxonomy" id="2812003"/>
    <lineage>
        <taxon>Bacteria</taxon>
        <taxon>Bacillati</taxon>
        <taxon>Actinomycetota</taxon>
        <taxon>Actinomycetes</taxon>
        <taxon>Pseudonocardiales</taxon>
        <taxon>Pseudonocardiaceae</taxon>
    </lineage>
</organism>
<protein>
    <submittedName>
        <fullName evidence="1">Uncharacterized protein</fullName>
    </submittedName>
</protein>
<name>A0ABT2J7Q0_9PSEU</name>